<keyword evidence="2" id="KW-0004">4Fe-4S</keyword>
<comment type="caution">
    <text evidence="9">The sequence shown here is derived from an EMBL/GenBank/DDBJ whole genome shotgun (WGS) entry which is preliminary data.</text>
</comment>
<feature type="transmembrane region" description="Helical" evidence="7">
    <location>
        <begin position="193"/>
        <end position="210"/>
    </location>
</feature>
<keyword evidence="5" id="KW-0408">Iron</keyword>
<keyword evidence="1" id="KW-0813">Transport</keyword>
<feature type="transmembrane region" description="Helical" evidence="7">
    <location>
        <begin position="82"/>
        <end position="103"/>
    </location>
</feature>
<evidence type="ECO:0000256" key="6">
    <source>
        <dbReference type="ARBA" id="ARBA00023014"/>
    </source>
</evidence>
<evidence type="ECO:0000256" key="5">
    <source>
        <dbReference type="ARBA" id="ARBA00023004"/>
    </source>
</evidence>
<dbReference type="Pfam" id="PF11614">
    <property type="entry name" value="FixG_C"/>
    <property type="match status" value="1"/>
</dbReference>
<evidence type="ECO:0000256" key="3">
    <source>
        <dbReference type="ARBA" id="ARBA00022723"/>
    </source>
</evidence>
<dbReference type="InterPro" id="IPR051684">
    <property type="entry name" value="Electron_Trans/Redox"/>
</dbReference>
<dbReference type="EMBL" id="JBHSNM010000001">
    <property type="protein sequence ID" value="MFC5568641.1"/>
    <property type="molecule type" value="Genomic_DNA"/>
</dbReference>
<evidence type="ECO:0000313" key="9">
    <source>
        <dbReference type="EMBL" id="MFC5568641.1"/>
    </source>
</evidence>
<keyword evidence="6" id="KW-0411">Iron-sulfur</keyword>
<feature type="transmembrane region" description="Helical" evidence="7">
    <location>
        <begin position="156"/>
        <end position="173"/>
    </location>
</feature>
<feature type="domain" description="4Fe-4S ferredoxin-type" evidence="8">
    <location>
        <begin position="308"/>
        <end position="339"/>
    </location>
</feature>
<dbReference type="InterPro" id="IPR017896">
    <property type="entry name" value="4Fe4S_Fe-S-bd"/>
</dbReference>
<keyword evidence="7" id="KW-0812">Transmembrane</keyword>
<dbReference type="Pfam" id="PF12801">
    <property type="entry name" value="Fer4_5"/>
    <property type="match status" value="1"/>
</dbReference>
<dbReference type="Pfam" id="PF13746">
    <property type="entry name" value="Fer4_18"/>
    <property type="match status" value="2"/>
</dbReference>
<evidence type="ECO:0000256" key="2">
    <source>
        <dbReference type="ARBA" id="ARBA00022485"/>
    </source>
</evidence>
<evidence type="ECO:0000256" key="4">
    <source>
        <dbReference type="ARBA" id="ARBA00022982"/>
    </source>
</evidence>
<keyword evidence="10" id="KW-1185">Reference proteome</keyword>
<keyword evidence="7" id="KW-1133">Transmembrane helix</keyword>
<evidence type="ECO:0000256" key="7">
    <source>
        <dbReference type="SAM" id="Phobius"/>
    </source>
</evidence>
<protein>
    <submittedName>
        <fullName evidence="9">4Fe-4S dicluster domain-containing protein</fullName>
    </submittedName>
</protein>
<organism evidence="9 10">
    <name type="scientific">Lysobacter yangpyeongensis</name>
    <dbReference type="NCBI Taxonomy" id="346182"/>
    <lineage>
        <taxon>Bacteria</taxon>
        <taxon>Pseudomonadati</taxon>
        <taxon>Pseudomonadota</taxon>
        <taxon>Gammaproteobacteria</taxon>
        <taxon>Lysobacterales</taxon>
        <taxon>Lysobacteraceae</taxon>
        <taxon>Lysobacter</taxon>
    </lineage>
</organism>
<dbReference type="PANTHER" id="PTHR30176">
    <property type="entry name" value="FERREDOXIN-TYPE PROTEIN NAPH"/>
    <property type="match status" value="1"/>
</dbReference>
<dbReference type="RefSeq" id="WP_386752229.1">
    <property type="nucleotide sequence ID" value="NZ_JBHSNM010000001.1"/>
</dbReference>
<keyword evidence="7" id="KW-0472">Membrane</keyword>
<dbReference type="InterPro" id="IPR017900">
    <property type="entry name" value="4Fe4S_Fe_S_CS"/>
</dbReference>
<proteinExistence type="predicted"/>
<dbReference type="Proteomes" id="UP001596036">
    <property type="component" value="Unassembled WGS sequence"/>
</dbReference>
<evidence type="ECO:0000313" key="10">
    <source>
        <dbReference type="Proteomes" id="UP001596036"/>
    </source>
</evidence>
<evidence type="ECO:0000259" key="8">
    <source>
        <dbReference type="PROSITE" id="PS51379"/>
    </source>
</evidence>
<sequence>MNKSIDIALTETEGSFYVSERKVYPRDVSGRFDRLRKVAVVWLLGMFYAFPWLRWDGRQAVLFDLPARKFHVFGLTFWPQDFPLLALLLVIAGVSLFFFTALAGRLWCGYACPQTVWTETFLWMERWTEGDRNARIRLDAAPWSARKLLRKGAKHLLWLVFALWTGFTFVGFFTPITSLGARLVPFAWGGWETFWVLFYALATWGNAGFLREQVCKYMCPYARFQSAMFDRNTLLIAYDPMRGEPRGPRKRGLGDIVQRGRGLLEKALAYDYVFRASRHPSAADARLQAHGTITFDQAAFDAGTDVQPLPKFAPEQLGDCIDCTICVQVCPVGIDIRNGLQYECIACGACVDACDEVMDKMGFARGLIRYTTQNALDGRPTRVLRPRIFVYGGLLLVLLGAFAWGVGTRAPLIAEVLRDRNALYRETADGIENGYTLKLVNKTERAQDYLISLRTDDDDGRANRDEHEHDDRNDALRLQAPASVTVAAGEVASVPVTVLADDDVHGRKEVHFVVAARDGSVRKQVESSFFGPTP</sequence>
<feature type="transmembrane region" description="Helical" evidence="7">
    <location>
        <begin position="38"/>
        <end position="55"/>
    </location>
</feature>
<dbReference type="SUPFAM" id="SSF54862">
    <property type="entry name" value="4Fe-4S ferredoxins"/>
    <property type="match status" value="1"/>
</dbReference>
<evidence type="ECO:0000256" key="1">
    <source>
        <dbReference type="ARBA" id="ARBA00022448"/>
    </source>
</evidence>
<feature type="transmembrane region" description="Helical" evidence="7">
    <location>
        <begin position="388"/>
        <end position="407"/>
    </location>
</feature>
<keyword evidence="4" id="KW-0249">Electron transport</keyword>
<name>A0ABW0SIC2_9GAMM</name>
<keyword evidence="3" id="KW-0479">Metal-binding</keyword>
<dbReference type="PROSITE" id="PS51379">
    <property type="entry name" value="4FE4S_FER_2"/>
    <property type="match status" value="1"/>
</dbReference>
<reference evidence="10" key="1">
    <citation type="journal article" date="2019" name="Int. J. Syst. Evol. Microbiol.">
        <title>The Global Catalogue of Microorganisms (GCM) 10K type strain sequencing project: providing services to taxonomists for standard genome sequencing and annotation.</title>
        <authorList>
            <consortium name="The Broad Institute Genomics Platform"/>
            <consortium name="The Broad Institute Genome Sequencing Center for Infectious Disease"/>
            <person name="Wu L."/>
            <person name="Ma J."/>
        </authorList>
    </citation>
    <scope>NUCLEOTIDE SEQUENCE [LARGE SCALE GENOMIC DNA]</scope>
    <source>
        <strain evidence="10">KACC 11407</strain>
    </source>
</reference>
<accession>A0ABW0SIC2</accession>
<dbReference type="PROSITE" id="PS00198">
    <property type="entry name" value="4FE4S_FER_1"/>
    <property type="match status" value="1"/>
</dbReference>
<dbReference type="PANTHER" id="PTHR30176:SF3">
    <property type="entry name" value="FERREDOXIN-TYPE PROTEIN NAPH"/>
    <property type="match status" value="1"/>
</dbReference>
<gene>
    <name evidence="9" type="ORF">ACFPN1_01010</name>
</gene>
<dbReference type="InterPro" id="IPR013783">
    <property type="entry name" value="Ig-like_fold"/>
</dbReference>
<dbReference type="Gene3D" id="2.60.40.10">
    <property type="entry name" value="Immunoglobulins"/>
    <property type="match status" value="1"/>
</dbReference>
<dbReference type="InterPro" id="IPR032879">
    <property type="entry name" value="FixG_C"/>
</dbReference>